<evidence type="ECO:0000259" key="17">
    <source>
        <dbReference type="SMART" id="SM00936"/>
    </source>
</evidence>
<feature type="signal peptide" evidence="16">
    <location>
        <begin position="1"/>
        <end position="32"/>
    </location>
</feature>
<comment type="function">
    <text evidence="1">Removes C-terminal D-alanyl residues from sugar-peptide cell wall precursors.</text>
</comment>
<dbReference type="KEGG" id="pbj:VN24_10705"/>
<dbReference type="InterPro" id="IPR001967">
    <property type="entry name" value="Peptidase_S11_N"/>
</dbReference>
<keyword evidence="6" id="KW-0645">Protease</keyword>
<dbReference type="Gene3D" id="3.40.710.10">
    <property type="entry name" value="DD-peptidase/beta-lactamase superfamily"/>
    <property type="match status" value="1"/>
</dbReference>
<evidence type="ECO:0000256" key="12">
    <source>
        <dbReference type="ARBA" id="ARBA00034000"/>
    </source>
</evidence>
<dbReference type="Pfam" id="PF07943">
    <property type="entry name" value="PBP5_C"/>
    <property type="match status" value="1"/>
</dbReference>
<evidence type="ECO:0000313" key="19">
    <source>
        <dbReference type="Proteomes" id="UP000032633"/>
    </source>
</evidence>
<keyword evidence="5" id="KW-0121">Carboxypeptidase</keyword>
<feature type="chain" id="PRO_5002296536" description="serine-type D-Ala-D-Ala carboxypeptidase" evidence="16">
    <location>
        <begin position="33"/>
        <end position="427"/>
    </location>
</feature>
<dbReference type="Gene3D" id="2.60.410.10">
    <property type="entry name" value="D-Ala-D-Ala carboxypeptidase, C-terminal domain"/>
    <property type="match status" value="1"/>
</dbReference>
<feature type="active site" evidence="13">
    <location>
        <position position="135"/>
    </location>
</feature>
<dbReference type="STRING" id="1126833.VN24_10705"/>
<dbReference type="GO" id="GO:0008360">
    <property type="term" value="P:regulation of cell shape"/>
    <property type="evidence" value="ECO:0007669"/>
    <property type="project" value="UniProtKB-KW"/>
</dbReference>
<dbReference type="HOGENOM" id="CLU_027070_8_2_9"/>
<proteinExistence type="inferred from homology"/>
<protein>
    <recommendedName>
        <fullName evidence="4">serine-type D-Ala-D-Ala carboxypeptidase</fullName>
        <ecNumber evidence="4">3.4.16.4</ecNumber>
    </recommendedName>
</protein>
<reference evidence="19" key="2">
    <citation type="submission" date="2015-03" db="EMBL/GenBank/DDBJ databases">
        <title>Genome sequence of Paenibacillus beijingensis strain DSM 24997T.</title>
        <authorList>
            <person name="Kwak Y."/>
            <person name="Shin J.-H."/>
        </authorList>
    </citation>
    <scope>NUCLEOTIDE SEQUENCE [LARGE SCALE GENOMIC DNA]</scope>
    <source>
        <strain evidence="19">DSM 24997</strain>
    </source>
</reference>
<dbReference type="GO" id="GO:0006508">
    <property type="term" value="P:proteolysis"/>
    <property type="evidence" value="ECO:0007669"/>
    <property type="project" value="UniProtKB-KW"/>
</dbReference>
<dbReference type="InterPro" id="IPR037167">
    <property type="entry name" value="Peptidase_S11_C_sf"/>
</dbReference>
<evidence type="ECO:0000256" key="10">
    <source>
        <dbReference type="ARBA" id="ARBA00022984"/>
    </source>
</evidence>
<evidence type="ECO:0000256" key="5">
    <source>
        <dbReference type="ARBA" id="ARBA00022645"/>
    </source>
</evidence>
<gene>
    <name evidence="18" type="ORF">VN24_10705</name>
</gene>
<dbReference type="SMART" id="SM00936">
    <property type="entry name" value="PBP5_C"/>
    <property type="match status" value="1"/>
</dbReference>
<evidence type="ECO:0000256" key="14">
    <source>
        <dbReference type="PIRSR" id="PIRSR618044-2"/>
    </source>
</evidence>
<dbReference type="MEROPS" id="S11.001"/>
<evidence type="ECO:0000313" key="18">
    <source>
        <dbReference type="EMBL" id="AJY77650.1"/>
    </source>
</evidence>
<evidence type="ECO:0000256" key="2">
    <source>
        <dbReference type="ARBA" id="ARBA00004752"/>
    </source>
</evidence>
<dbReference type="InterPro" id="IPR012338">
    <property type="entry name" value="Beta-lactam/transpept-like"/>
</dbReference>
<evidence type="ECO:0000256" key="15">
    <source>
        <dbReference type="RuleBase" id="RU004016"/>
    </source>
</evidence>
<dbReference type="PRINTS" id="PR00725">
    <property type="entry name" value="DADACBPTASE1"/>
</dbReference>
<dbReference type="Proteomes" id="UP000032633">
    <property type="component" value="Chromosome"/>
</dbReference>
<dbReference type="InterPro" id="IPR012907">
    <property type="entry name" value="Peptidase_S11_C"/>
</dbReference>
<feature type="active site" description="Proton acceptor" evidence="13">
    <location>
        <position position="76"/>
    </location>
</feature>
<dbReference type="SUPFAM" id="SSF56601">
    <property type="entry name" value="beta-lactamase/transpeptidase-like"/>
    <property type="match status" value="1"/>
</dbReference>
<evidence type="ECO:0000256" key="4">
    <source>
        <dbReference type="ARBA" id="ARBA00012448"/>
    </source>
</evidence>
<feature type="domain" description="Peptidase S11 D-Ala-D-Ala carboxypeptidase A C-terminal" evidence="17">
    <location>
        <begin position="300"/>
        <end position="401"/>
    </location>
</feature>
<evidence type="ECO:0000256" key="7">
    <source>
        <dbReference type="ARBA" id="ARBA00022729"/>
    </source>
</evidence>
<keyword evidence="10" id="KW-0573">Peptidoglycan synthesis</keyword>
<dbReference type="GO" id="GO:0009002">
    <property type="term" value="F:serine-type D-Ala-D-Ala carboxypeptidase activity"/>
    <property type="evidence" value="ECO:0007669"/>
    <property type="project" value="UniProtKB-EC"/>
</dbReference>
<feature type="active site" description="Acyl-ester intermediate" evidence="13">
    <location>
        <position position="73"/>
    </location>
</feature>
<evidence type="ECO:0000256" key="13">
    <source>
        <dbReference type="PIRSR" id="PIRSR618044-1"/>
    </source>
</evidence>
<keyword evidence="9" id="KW-0133">Cell shape</keyword>
<comment type="pathway">
    <text evidence="2">Cell wall biogenesis; peptidoglycan biosynthesis.</text>
</comment>
<dbReference type="PANTHER" id="PTHR21581">
    <property type="entry name" value="D-ALANYL-D-ALANINE CARBOXYPEPTIDASE"/>
    <property type="match status" value="1"/>
</dbReference>
<evidence type="ECO:0000256" key="8">
    <source>
        <dbReference type="ARBA" id="ARBA00022801"/>
    </source>
</evidence>
<dbReference type="EMBL" id="CP011058">
    <property type="protein sequence ID" value="AJY77650.1"/>
    <property type="molecule type" value="Genomic_DNA"/>
</dbReference>
<evidence type="ECO:0000256" key="16">
    <source>
        <dbReference type="SAM" id="SignalP"/>
    </source>
</evidence>
<dbReference type="GO" id="GO:0009252">
    <property type="term" value="P:peptidoglycan biosynthetic process"/>
    <property type="evidence" value="ECO:0007669"/>
    <property type="project" value="UniProtKB-UniPathway"/>
</dbReference>
<dbReference type="Pfam" id="PF00768">
    <property type="entry name" value="Peptidase_S11"/>
    <property type="match status" value="1"/>
</dbReference>
<dbReference type="EC" id="3.4.16.4" evidence="4"/>
<dbReference type="InterPro" id="IPR015956">
    <property type="entry name" value="Peniciliin-bd_prot_C_sf"/>
</dbReference>
<comment type="similarity">
    <text evidence="3 15">Belongs to the peptidase S11 family.</text>
</comment>
<reference evidence="18 19" key="1">
    <citation type="journal article" date="2015" name="J. Biotechnol.">
        <title>Complete genome sequence of Paenibacillus beijingensis 7188(T) (=DSM 24997(T)), a novel rhizobacterium from jujube garden soil.</title>
        <authorList>
            <person name="Kwak Y."/>
            <person name="Shin J.H."/>
        </authorList>
    </citation>
    <scope>NUCLEOTIDE SEQUENCE [LARGE SCALE GENOMIC DNA]</scope>
    <source>
        <strain evidence="18 19">DSM 24997</strain>
    </source>
</reference>
<evidence type="ECO:0000256" key="11">
    <source>
        <dbReference type="ARBA" id="ARBA00023316"/>
    </source>
</evidence>
<dbReference type="PANTHER" id="PTHR21581:SF11">
    <property type="entry name" value="D-ALANYL-D-ALANINE CARBOXYPEPTIDASE DACA"/>
    <property type="match status" value="1"/>
</dbReference>
<keyword evidence="8" id="KW-0378">Hydrolase</keyword>
<name>A0A0D5NR90_9BACL</name>
<evidence type="ECO:0000256" key="9">
    <source>
        <dbReference type="ARBA" id="ARBA00022960"/>
    </source>
</evidence>
<feature type="binding site" evidence="14">
    <location>
        <position position="250"/>
    </location>
    <ligand>
        <name>substrate</name>
    </ligand>
</feature>
<keyword evidence="11" id="KW-0961">Cell wall biogenesis/degradation</keyword>
<dbReference type="PATRIC" id="fig|1126833.4.peg.2355"/>
<sequence length="427" mass="45926">MKLGPVKLKPVVAAFLVVWLTVLSLGSTAVMAADSTYPSNTLGLNVKAAILIDADTGQVLYAVNADEPRPPASMTKMMTEYMVLEAISKKEITWDTQVTVSEEAASTPADGSQVYLAQGDVHTVKELYTAMAVASANDATIALASFLGGSEQGFVAKMNEKAKEMGLKTAVFTSATGLLDTTLMSASDVAKMARMILQQHPEFLDYSSIPSQKFRARDTHPMINNDWMLANNKGIPAFKPYVYDGVDGMKTGYLGAAGYCFTGTVKQGDTRLISVVMGTRSKGARFTETAKLYNYAFQSLEKKTAVQAKSVVKTVESVKLSKGVSTSVPVVTESDMSLMVKKGATPDVTLVASKVPASGELVAPVKQGQKLGTVTYRYKDAETGATMDKTVNLIAAEDVDKASWWRLMFRGIKDFIVSLFNGIVNLF</sequence>
<organism evidence="18 19">
    <name type="scientific">Paenibacillus beijingensis</name>
    <dbReference type="NCBI Taxonomy" id="1126833"/>
    <lineage>
        <taxon>Bacteria</taxon>
        <taxon>Bacillati</taxon>
        <taxon>Bacillota</taxon>
        <taxon>Bacilli</taxon>
        <taxon>Bacillales</taxon>
        <taxon>Paenibacillaceae</taxon>
        <taxon>Paenibacillus</taxon>
    </lineage>
</organism>
<evidence type="ECO:0000256" key="1">
    <source>
        <dbReference type="ARBA" id="ARBA00003217"/>
    </source>
</evidence>
<dbReference type="UniPathway" id="UPA00219"/>
<dbReference type="AlphaFoldDB" id="A0A0D5NR90"/>
<evidence type="ECO:0000256" key="3">
    <source>
        <dbReference type="ARBA" id="ARBA00007164"/>
    </source>
</evidence>
<evidence type="ECO:0000256" key="6">
    <source>
        <dbReference type="ARBA" id="ARBA00022670"/>
    </source>
</evidence>
<accession>A0A0D5NR90</accession>
<dbReference type="GO" id="GO:0071555">
    <property type="term" value="P:cell wall organization"/>
    <property type="evidence" value="ECO:0007669"/>
    <property type="project" value="UniProtKB-KW"/>
</dbReference>
<dbReference type="InterPro" id="IPR018044">
    <property type="entry name" value="Peptidase_S11"/>
</dbReference>
<keyword evidence="19" id="KW-1185">Reference proteome</keyword>
<comment type="catalytic activity">
    <reaction evidence="12">
        <text>Preferential cleavage: (Ac)2-L-Lys-D-Ala-|-D-Ala. Also transpeptidation of peptidyl-alanyl moieties that are N-acyl substituents of D-alanine.</text>
        <dbReference type="EC" id="3.4.16.4"/>
    </reaction>
</comment>
<dbReference type="SUPFAM" id="SSF69189">
    <property type="entry name" value="Penicillin-binding protein associated domain"/>
    <property type="match status" value="1"/>
</dbReference>
<keyword evidence="7 16" id="KW-0732">Signal</keyword>